<dbReference type="RefSeq" id="WP_279929164.1">
    <property type="nucleotide sequence ID" value="NZ_JARWBG010000019.1"/>
</dbReference>
<dbReference type="InterPro" id="IPR011047">
    <property type="entry name" value="Quinoprotein_ADH-like_sf"/>
</dbReference>
<dbReference type="EMBL" id="JARWBG010000019">
    <property type="protein sequence ID" value="MDH2390589.1"/>
    <property type="molecule type" value="Genomic_DNA"/>
</dbReference>
<accession>A0ABT6HRU6</accession>
<dbReference type="InterPro" id="IPR002372">
    <property type="entry name" value="PQQ_rpt_dom"/>
</dbReference>
<feature type="region of interest" description="Disordered" evidence="1">
    <location>
        <begin position="302"/>
        <end position="347"/>
    </location>
</feature>
<dbReference type="PROSITE" id="PS50011">
    <property type="entry name" value="PROTEIN_KINASE_DOM"/>
    <property type="match status" value="1"/>
</dbReference>
<protein>
    <submittedName>
        <fullName evidence="3">PQQ-binding-like beta-propeller repeat protein</fullName>
    </submittedName>
</protein>
<dbReference type="PANTHER" id="PTHR34512:SF30">
    <property type="entry name" value="OUTER MEMBRANE PROTEIN ASSEMBLY FACTOR BAMB"/>
    <property type="match status" value="1"/>
</dbReference>
<dbReference type="Gene3D" id="3.30.200.20">
    <property type="entry name" value="Phosphorylase Kinase, domain 1"/>
    <property type="match status" value="1"/>
</dbReference>
<dbReference type="SUPFAM" id="SSF50998">
    <property type="entry name" value="Quinoprotein alcohol dehydrogenase-like"/>
    <property type="match status" value="2"/>
</dbReference>
<gene>
    <name evidence="3" type="ORF">QCN29_17680</name>
</gene>
<dbReference type="SMART" id="SM00220">
    <property type="entry name" value="S_TKc"/>
    <property type="match status" value="1"/>
</dbReference>
<name>A0ABT6HRU6_9ACTN</name>
<evidence type="ECO:0000313" key="3">
    <source>
        <dbReference type="EMBL" id="MDH2390589.1"/>
    </source>
</evidence>
<dbReference type="SMART" id="SM00564">
    <property type="entry name" value="PQQ"/>
    <property type="match status" value="4"/>
</dbReference>
<dbReference type="InterPro" id="IPR015943">
    <property type="entry name" value="WD40/YVTN_repeat-like_dom_sf"/>
</dbReference>
<dbReference type="InterPro" id="IPR000719">
    <property type="entry name" value="Prot_kinase_dom"/>
</dbReference>
<dbReference type="Pfam" id="PF13360">
    <property type="entry name" value="PQQ_2"/>
    <property type="match status" value="1"/>
</dbReference>
<evidence type="ECO:0000256" key="1">
    <source>
        <dbReference type="SAM" id="MobiDB-lite"/>
    </source>
</evidence>
<dbReference type="Gene3D" id="2.130.10.10">
    <property type="entry name" value="YVTN repeat-like/Quinoprotein amine dehydrogenase"/>
    <property type="match status" value="2"/>
</dbReference>
<evidence type="ECO:0000313" key="4">
    <source>
        <dbReference type="Proteomes" id="UP001223144"/>
    </source>
</evidence>
<feature type="compositionally biased region" description="Low complexity" evidence="1">
    <location>
        <begin position="322"/>
        <end position="345"/>
    </location>
</feature>
<reference evidence="3 4" key="1">
    <citation type="submission" date="2023-04" db="EMBL/GenBank/DDBJ databases">
        <title>Streptomyces chengmaiensis sp. nov. isolated from the stem of mangrove plant in Hainan.</title>
        <authorList>
            <person name="Huang X."/>
            <person name="Zhou S."/>
            <person name="Chu X."/>
            <person name="Xie Y."/>
            <person name="Lin Y."/>
        </authorList>
    </citation>
    <scope>NUCLEOTIDE SEQUENCE [LARGE SCALE GENOMIC DNA]</scope>
    <source>
        <strain evidence="3 4">HNM0663</strain>
    </source>
</reference>
<evidence type="ECO:0000259" key="2">
    <source>
        <dbReference type="PROSITE" id="PS50011"/>
    </source>
</evidence>
<organism evidence="3 4">
    <name type="scientific">Streptomyces chengmaiensis</name>
    <dbReference type="NCBI Taxonomy" id="3040919"/>
    <lineage>
        <taxon>Bacteria</taxon>
        <taxon>Bacillati</taxon>
        <taxon>Actinomycetota</taxon>
        <taxon>Actinomycetes</taxon>
        <taxon>Kitasatosporales</taxon>
        <taxon>Streptomycetaceae</taxon>
        <taxon>Streptomyces</taxon>
    </lineage>
</organism>
<comment type="caution">
    <text evidence="3">The sequence shown here is derived from an EMBL/GenBank/DDBJ whole genome shotgun (WGS) entry which is preliminary data.</text>
</comment>
<keyword evidence="4" id="KW-1185">Reference proteome</keyword>
<dbReference type="Proteomes" id="UP001223144">
    <property type="component" value="Unassembled WGS sequence"/>
</dbReference>
<dbReference type="InterPro" id="IPR011009">
    <property type="entry name" value="Kinase-like_dom_sf"/>
</dbReference>
<dbReference type="InterPro" id="IPR018391">
    <property type="entry name" value="PQQ_b-propeller_rpt"/>
</dbReference>
<proteinExistence type="predicted"/>
<dbReference type="SUPFAM" id="SSF56112">
    <property type="entry name" value="Protein kinase-like (PK-like)"/>
    <property type="match status" value="1"/>
</dbReference>
<dbReference type="PANTHER" id="PTHR34512">
    <property type="entry name" value="CELL SURFACE PROTEIN"/>
    <property type="match status" value="1"/>
</dbReference>
<feature type="domain" description="Protein kinase" evidence="2">
    <location>
        <begin position="15"/>
        <end position="366"/>
    </location>
</feature>
<dbReference type="Gene3D" id="1.10.510.10">
    <property type="entry name" value="Transferase(Phosphotransferase) domain 1"/>
    <property type="match status" value="1"/>
</dbReference>
<sequence length="739" mass="75459">MDHPGADGAHRIGPYALLGRQSTVGGGEVVAARTDDGRLVTVTVVRPELAADPGFRDRFRSAVETARTLSGAFLVPVVDADADAPVPWLATEFTAGLPLRQAVDRHGPLSEPALRVLADGLARALAALHEAGTVHGEVSPDSVLLTMDGPRITAMGIVGATGSLAPSPTDDMFDLGSTVLFAASGGEPDTGALPLSLREVIDGCLYPEPPDRPTAEQLVDYLRRQDLPALGGSWLSPAVTADMAAAAAEVGSVSAGDGGRGPFPPPSVIAAGKGVSRRKLIIGLAGGAAVLGGAAAALAFSGDSSSAPDGRAGGPGSTARPASPSGVRSTSASSASPSSTDGPESIVLAGPDAAKAWSDAGKHAPTCLEASDKVVMVVTDTATSFLDAATGKSVFPQLNTSNDFGATMNKYPTAYADGVFYLLCDTPSRSGLLAAFDAASGKVKWATKMADVDPGGGTRAPIYLAKYVAVSGNTVYVCGNLPSTSSSLSDPSTGYIRAFDAATGKGLWRVKGTDINNVLVPPSGSHLLATSAVPGKKPGRVQMIDAGRRGARGWNVSVPHAAYYFTTGWPLTCYAAGLFLFAGGNGNTLFAVDAATGGEKWHQRFDAKNGDQVQIGAPFSSLDGTTVYVPVGSDLVALTSTDGTPKWIATLDGANDIGGSNMFEASHRILGKSTQCSADTVFATDGAKTLWAIDAATGRARWKYSDRGQPDVGFLWTVGGDHVFIASHLTVTAIAAHGR</sequence>